<evidence type="ECO:0000313" key="4">
    <source>
        <dbReference type="RefSeq" id="XP_033456622.1"/>
    </source>
</evidence>
<sequence length="130" mass="14607">MLDRGVEKARREEAGGESEGVVSMIAREERGPRAATNPRSRRARTDSEPSRNNNNGQPPNQKRTLQQTRLTVDARRSRCLVEEGSRGKRSRVVCQCRRIVVVAVLAVVMLMMIVRYNDGRGRTPQAASEF</sequence>
<dbReference type="Proteomes" id="UP000504637">
    <property type="component" value="Unplaced"/>
</dbReference>
<reference evidence="4" key="3">
    <citation type="submission" date="2025-08" db="UniProtKB">
        <authorList>
            <consortium name="RefSeq"/>
        </authorList>
    </citation>
    <scope>IDENTIFICATION</scope>
    <source>
        <strain evidence="4">CBS 342.82</strain>
    </source>
</reference>
<feature type="compositionally biased region" description="Basic and acidic residues" evidence="1">
    <location>
        <begin position="1"/>
        <end position="14"/>
    </location>
</feature>
<keyword evidence="2" id="KW-0812">Transmembrane</keyword>
<feature type="compositionally biased region" description="Polar residues" evidence="1">
    <location>
        <begin position="50"/>
        <end position="70"/>
    </location>
</feature>
<feature type="transmembrane region" description="Helical" evidence="2">
    <location>
        <begin position="96"/>
        <end position="114"/>
    </location>
</feature>
<evidence type="ECO:0000256" key="2">
    <source>
        <dbReference type="SAM" id="Phobius"/>
    </source>
</evidence>
<dbReference type="GeneID" id="54366646"/>
<keyword evidence="3" id="KW-1185">Reference proteome</keyword>
<accession>A0A6J3LUZ1</accession>
<proteinExistence type="predicted"/>
<feature type="region of interest" description="Disordered" evidence="1">
    <location>
        <begin position="1"/>
        <end position="70"/>
    </location>
</feature>
<dbReference type="AlphaFoldDB" id="A0A6J3LUZ1"/>
<keyword evidence="2" id="KW-0472">Membrane</keyword>
<evidence type="ECO:0000313" key="3">
    <source>
        <dbReference type="Proteomes" id="UP000504637"/>
    </source>
</evidence>
<evidence type="ECO:0000256" key="1">
    <source>
        <dbReference type="SAM" id="MobiDB-lite"/>
    </source>
</evidence>
<dbReference type="RefSeq" id="XP_033456622.1">
    <property type="nucleotide sequence ID" value="XM_033608845.1"/>
</dbReference>
<name>A0A6J3LUZ1_9PEZI</name>
<organism evidence="4">
    <name type="scientific">Dissoconium aciculare CBS 342.82</name>
    <dbReference type="NCBI Taxonomy" id="1314786"/>
    <lineage>
        <taxon>Eukaryota</taxon>
        <taxon>Fungi</taxon>
        <taxon>Dikarya</taxon>
        <taxon>Ascomycota</taxon>
        <taxon>Pezizomycotina</taxon>
        <taxon>Dothideomycetes</taxon>
        <taxon>Dothideomycetidae</taxon>
        <taxon>Mycosphaerellales</taxon>
        <taxon>Dissoconiaceae</taxon>
        <taxon>Dissoconium</taxon>
    </lineage>
</organism>
<reference evidence="4" key="2">
    <citation type="submission" date="2020-04" db="EMBL/GenBank/DDBJ databases">
        <authorList>
            <consortium name="NCBI Genome Project"/>
        </authorList>
    </citation>
    <scope>NUCLEOTIDE SEQUENCE</scope>
    <source>
        <strain evidence="4">CBS 342.82</strain>
    </source>
</reference>
<keyword evidence="2" id="KW-1133">Transmembrane helix</keyword>
<reference evidence="4" key="1">
    <citation type="submission" date="2020-01" db="EMBL/GenBank/DDBJ databases">
        <authorList>
            <consortium name="DOE Joint Genome Institute"/>
            <person name="Haridas S."/>
            <person name="Albert R."/>
            <person name="Binder M."/>
            <person name="Bloem J."/>
            <person name="Labutti K."/>
            <person name="Salamov A."/>
            <person name="Andreopoulos B."/>
            <person name="Baker S.E."/>
            <person name="Barry K."/>
            <person name="Bills G."/>
            <person name="Bluhm B.H."/>
            <person name="Cannon C."/>
            <person name="Castanera R."/>
            <person name="Culley D.E."/>
            <person name="Daum C."/>
            <person name="Ezra D."/>
            <person name="Gonzalez J.B."/>
            <person name="Henrissat B."/>
            <person name="Kuo A."/>
            <person name="Liang C."/>
            <person name="Lipzen A."/>
            <person name="Lutzoni F."/>
            <person name="Magnuson J."/>
            <person name="Mondo S."/>
            <person name="Nolan M."/>
            <person name="Ohm R."/>
            <person name="Pangilinan J."/>
            <person name="Park H.-J."/>
            <person name="Ramirez L."/>
            <person name="Alfaro M."/>
            <person name="Sun H."/>
            <person name="Tritt A."/>
            <person name="Yoshinaga Y."/>
            <person name="Zwiers L.-H."/>
            <person name="Turgeon B.G."/>
            <person name="Goodwin S.B."/>
            <person name="Spatafora J.W."/>
            <person name="Crous P.W."/>
            <person name="Grigoriev I.V."/>
        </authorList>
    </citation>
    <scope>NUCLEOTIDE SEQUENCE</scope>
    <source>
        <strain evidence="4">CBS 342.82</strain>
    </source>
</reference>
<protein>
    <submittedName>
        <fullName evidence="4">Uncharacterized protein</fullName>
    </submittedName>
</protein>
<gene>
    <name evidence="4" type="ORF">K489DRAFT_69975</name>
</gene>